<feature type="signal peptide" evidence="6">
    <location>
        <begin position="1"/>
        <end position="18"/>
    </location>
</feature>
<comment type="caution">
    <text evidence="5">Lacks conserved residue(s) required for the propagation of feature annotation.</text>
</comment>
<dbReference type="InterPro" id="IPR001190">
    <property type="entry name" value="SRCR"/>
</dbReference>
<reference evidence="9" key="1">
    <citation type="submission" date="2025-08" db="UniProtKB">
        <authorList>
            <consortium name="RefSeq"/>
        </authorList>
    </citation>
    <scope>IDENTIFICATION</scope>
</reference>
<dbReference type="InterPro" id="IPR036772">
    <property type="entry name" value="SRCR-like_dom_sf"/>
</dbReference>
<name>A0A1U7U792_CARSF</name>
<keyword evidence="1 6" id="KW-0732">Signal</keyword>
<feature type="disulfide bond" evidence="5">
    <location>
        <begin position="316"/>
        <end position="326"/>
    </location>
</feature>
<dbReference type="GO" id="GO:0004252">
    <property type="term" value="F:serine-type endopeptidase activity"/>
    <property type="evidence" value="ECO:0007669"/>
    <property type="project" value="TreeGrafter"/>
</dbReference>
<dbReference type="PANTHER" id="PTHR48071:SF8">
    <property type="entry name" value="CD5 ANTIGEN-LIKE"/>
    <property type="match status" value="1"/>
</dbReference>
<dbReference type="Gene3D" id="3.10.250.10">
    <property type="entry name" value="SRCR-like domain"/>
    <property type="match status" value="3"/>
</dbReference>
<dbReference type="PRINTS" id="PR00258">
    <property type="entry name" value="SPERACTRCPTR"/>
</dbReference>
<accession>A0A1U7U792</accession>
<sequence>MALLFPLILAICTRPGLQESPSRVRLVGGPHRCEGRVEIEQKGQWGTVCDDGWDMKAVAVVCRELSCGAAKGTPSGVSYEPSAEEGQSVLIQEVKCNGTEDTLAQCDLDEDVFECSYKEHAGASCEKPESSFPLVPENVRLAVGPGHCQGLVEVKYQNQWSTVCQTGWNLQAAQVVCRQLGCGRALMTERRCSKATQGQRRIWQRQISCSGREVTLQDCPSGSWGKNICTHDEDTWVECEGAFELRLVGGDKLCSGRLEVLHKGVWGSVCDDGWGEKEDQVVCKQLECGKSLSPSSKFRRRYGPGVGRIWLDDVQCSGEEQSLEQCRHRFWGYHDCTHKEDVAVICSVLRITDHECLFSVFHFGLDIWF</sequence>
<dbReference type="GO" id="GO:0005886">
    <property type="term" value="C:plasma membrane"/>
    <property type="evidence" value="ECO:0007669"/>
    <property type="project" value="TreeGrafter"/>
</dbReference>
<dbReference type="SUPFAM" id="SSF56487">
    <property type="entry name" value="SRCR-like"/>
    <property type="match status" value="3"/>
</dbReference>
<dbReference type="STRING" id="1868482.ENSTSYP00000002562"/>
<evidence type="ECO:0000256" key="5">
    <source>
        <dbReference type="PROSITE-ProRule" id="PRU00196"/>
    </source>
</evidence>
<gene>
    <name evidence="9" type="primary">CD5L</name>
</gene>
<evidence type="ECO:0000256" key="3">
    <source>
        <dbReference type="ARBA" id="ARBA00023157"/>
    </source>
</evidence>
<organism evidence="8 9">
    <name type="scientific">Carlito syrichta</name>
    <name type="common">Philippine tarsier</name>
    <name type="synonym">Tarsius syrichta</name>
    <dbReference type="NCBI Taxonomy" id="1868482"/>
    <lineage>
        <taxon>Eukaryota</taxon>
        <taxon>Metazoa</taxon>
        <taxon>Chordata</taxon>
        <taxon>Craniata</taxon>
        <taxon>Vertebrata</taxon>
        <taxon>Euteleostomi</taxon>
        <taxon>Mammalia</taxon>
        <taxon>Eutheria</taxon>
        <taxon>Euarchontoglires</taxon>
        <taxon>Primates</taxon>
        <taxon>Haplorrhini</taxon>
        <taxon>Tarsiiformes</taxon>
        <taxon>Tarsiidae</taxon>
        <taxon>Carlito</taxon>
    </lineage>
</organism>
<dbReference type="Proteomes" id="UP000189704">
    <property type="component" value="Unplaced"/>
</dbReference>
<feature type="chain" id="PRO_5010573819" evidence="6">
    <location>
        <begin position="19"/>
        <end position="369"/>
    </location>
</feature>
<dbReference type="SMART" id="SM00202">
    <property type="entry name" value="SR"/>
    <property type="match status" value="3"/>
</dbReference>
<protein>
    <submittedName>
        <fullName evidence="9">CD5 antigen-like</fullName>
    </submittedName>
</protein>
<feature type="domain" description="SRCR" evidence="7">
    <location>
        <begin position="139"/>
        <end position="240"/>
    </location>
</feature>
<keyword evidence="4" id="KW-0325">Glycoprotein</keyword>
<keyword evidence="3 5" id="KW-1015">Disulfide bond</keyword>
<evidence type="ECO:0000256" key="1">
    <source>
        <dbReference type="ARBA" id="ARBA00022729"/>
    </source>
</evidence>
<feature type="domain" description="SRCR" evidence="7">
    <location>
        <begin position="24"/>
        <end position="126"/>
    </location>
</feature>
<dbReference type="CTD" id="922"/>
<keyword evidence="8" id="KW-1185">Reference proteome</keyword>
<dbReference type="FunFam" id="3.10.250.10:FF:000010">
    <property type="entry name" value="T-cell differentiation antigen CD6"/>
    <property type="match status" value="3"/>
</dbReference>
<keyword evidence="2" id="KW-0677">Repeat</keyword>
<dbReference type="GeneID" id="103265257"/>
<feature type="disulfide bond" evidence="5">
    <location>
        <begin position="209"/>
        <end position="219"/>
    </location>
</feature>
<dbReference type="GO" id="GO:0005615">
    <property type="term" value="C:extracellular space"/>
    <property type="evidence" value="ECO:0007669"/>
    <property type="project" value="TreeGrafter"/>
</dbReference>
<proteinExistence type="predicted"/>
<dbReference type="PANTHER" id="PTHR48071">
    <property type="entry name" value="SRCR DOMAIN-CONTAINING PROTEIN"/>
    <property type="match status" value="1"/>
</dbReference>
<feature type="domain" description="SRCR" evidence="7">
    <location>
        <begin position="245"/>
        <end position="347"/>
    </location>
</feature>
<dbReference type="GO" id="GO:0031638">
    <property type="term" value="P:zymogen activation"/>
    <property type="evidence" value="ECO:0007669"/>
    <property type="project" value="TreeGrafter"/>
</dbReference>
<evidence type="ECO:0000313" key="8">
    <source>
        <dbReference type="Proteomes" id="UP000189704"/>
    </source>
</evidence>
<dbReference type="OrthoDB" id="536948at2759"/>
<evidence type="ECO:0000256" key="4">
    <source>
        <dbReference type="ARBA" id="ARBA00023180"/>
    </source>
</evidence>
<evidence type="ECO:0000256" key="6">
    <source>
        <dbReference type="SAM" id="SignalP"/>
    </source>
</evidence>
<dbReference type="Pfam" id="PF00530">
    <property type="entry name" value="SRCR"/>
    <property type="match status" value="3"/>
</dbReference>
<dbReference type="PROSITE" id="PS50287">
    <property type="entry name" value="SRCR_2"/>
    <property type="match status" value="3"/>
</dbReference>
<evidence type="ECO:0000259" key="7">
    <source>
        <dbReference type="PROSITE" id="PS50287"/>
    </source>
</evidence>
<dbReference type="RefSeq" id="XP_008061142.1">
    <property type="nucleotide sequence ID" value="XM_008062951.1"/>
</dbReference>
<evidence type="ECO:0000256" key="2">
    <source>
        <dbReference type="ARBA" id="ARBA00022737"/>
    </source>
</evidence>
<feature type="disulfide bond" evidence="5">
    <location>
        <begin position="96"/>
        <end position="106"/>
    </location>
</feature>
<dbReference type="AlphaFoldDB" id="A0A1U7U792"/>
<dbReference type="KEGG" id="csyr:103265257"/>
<evidence type="ECO:0000313" key="9">
    <source>
        <dbReference type="RefSeq" id="XP_008061142.1"/>
    </source>
</evidence>